<proteinExistence type="predicted"/>
<name>A0A0L8VEQ4_9BACT</name>
<dbReference type="OrthoDB" id="9806213at2"/>
<dbReference type="STRING" id="1409788.NC99_02230"/>
<evidence type="ECO:0000259" key="1">
    <source>
        <dbReference type="Pfam" id="PF10592"/>
    </source>
</evidence>
<organism evidence="2 3">
    <name type="scientific">Sunxiuqinia dokdonensis</name>
    <dbReference type="NCBI Taxonomy" id="1409788"/>
    <lineage>
        <taxon>Bacteria</taxon>
        <taxon>Pseudomonadati</taxon>
        <taxon>Bacteroidota</taxon>
        <taxon>Bacteroidia</taxon>
        <taxon>Marinilabiliales</taxon>
        <taxon>Prolixibacteraceae</taxon>
        <taxon>Sunxiuqinia</taxon>
    </lineage>
</organism>
<keyword evidence="3" id="KW-1185">Reference proteome</keyword>
<evidence type="ECO:0000313" key="2">
    <source>
        <dbReference type="EMBL" id="KOH46944.1"/>
    </source>
</evidence>
<dbReference type="PATRIC" id="fig|1409788.3.peg.231"/>
<accession>A0A0L8VEQ4</accession>
<dbReference type="EMBL" id="LGIA01000013">
    <property type="protein sequence ID" value="KOH46944.1"/>
    <property type="molecule type" value="Genomic_DNA"/>
</dbReference>
<gene>
    <name evidence="2" type="ORF">NC99_02230</name>
</gene>
<dbReference type="Pfam" id="PF10592">
    <property type="entry name" value="AIPR"/>
    <property type="match status" value="1"/>
</dbReference>
<dbReference type="RefSeq" id="WP_053178937.1">
    <property type="nucleotide sequence ID" value="NZ_LGIA01000013.1"/>
</dbReference>
<sequence length="568" mass="65353">MTTNQQIILNTLLDQQKKQLDSTLKEDEYFHLFITEQVLKNFELSYDELQEGIVDNGGDGGIDAIYTFVNSELIQRDTELIDGKRNSVIDIYLIQSKNTNGFGETPIEKCTSSANDLFDFTKSSEQLKTVYNNELLINREVFKNQYLHLASKFPILKFHYFYASKGNEVHENVRRKVENLREIINKHFDKAEINFEFLTAGSLIELSRREQIKTKGITLLDSPIATQDGGYIAIAPLKNYFDFISDQNGDIIKYFFDSNIRDYQGSVEVNKGIKETLMTSNPVEDFWWLNNGITITASDATFGSKILQIEEPQIVNGLQTSFEIYNYFRLHKGVADGRNVLIRVVKTKDEKSRLKVIKSTNFQTNIPPASLRATDPIHRDIEDYFFAKGFYYDRRKNYHKNQQRPITKIVSIPHLAQIVMAALQQKPDYARARPSTIIKNNSDYEGIFNSSIPIELYFKLVSIHQATENKLKTFCNPKLTRPQIGDIKFHISMYVVGKLTNKIKPRAQEIANINLEDLTDEIITEAIENTFIIYDSMGGNDSIAKGKEFVKELVEQLQENLDDEKIEV</sequence>
<reference evidence="3" key="1">
    <citation type="submission" date="2015-07" db="EMBL/GenBank/DDBJ databases">
        <title>Genome sequencing of Sunxiuqinia dokdonensis strain SK.</title>
        <authorList>
            <person name="Ahn S."/>
            <person name="Kim B.-C."/>
        </authorList>
    </citation>
    <scope>NUCLEOTIDE SEQUENCE [LARGE SCALE GENOMIC DNA]</scope>
    <source>
        <strain evidence="3">SK</strain>
    </source>
</reference>
<comment type="caution">
    <text evidence="2">The sequence shown here is derived from an EMBL/GenBank/DDBJ whole genome shotgun (WGS) entry which is preliminary data.</text>
</comment>
<dbReference type="InterPro" id="IPR018891">
    <property type="entry name" value="AIPR_C"/>
</dbReference>
<evidence type="ECO:0000313" key="3">
    <source>
        <dbReference type="Proteomes" id="UP000036958"/>
    </source>
</evidence>
<protein>
    <submittedName>
        <fullName evidence="2">Abortive phage infection protein</fullName>
    </submittedName>
</protein>
<dbReference type="AlphaFoldDB" id="A0A0L8VEQ4"/>
<dbReference type="Proteomes" id="UP000036958">
    <property type="component" value="Unassembled WGS sequence"/>
</dbReference>
<feature type="domain" description="Abortive phage infection protein C-terminal" evidence="1">
    <location>
        <begin position="256"/>
        <end position="531"/>
    </location>
</feature>